<keyword evidence="2 5" id="KW-0853">WD repeat</keyword>
<dbReference type="InterPro" id="IPR001680">
    <property type="entry name" value="WD40_rpt"/>
</dbReference>
<feature type="compositionally biased region" description="Basic and acidic residues" evidence="6">
    <location>
        <begin position="73"/>
        <end position="90"/>
    </location>
</feature>
<dbReference type="GO" id="GO:0032040">
    <property type="term" value="C:small-subunit processome"/>
    <property type="evidence" value="ECO:0007669"/>
    <property type="project" value="TreeGrafter"/>
</dbReference>
<evidence type="ECO:0000256" key="5">
    <source>
        <dbReference type="PROSITE-ProRule" id="PRU00221"/>
    </source>
</evidence>
<evidence type="ECO:0000256" key="2">
    <source>
        <dbReference type="ARBA" id="ARBA00022574"/>
    </source>
</evidence>
<dbReference type="EMBL" id="JAGRRH010000023">
    <property type="protein sequence ID" value="KAG7344637.1"/>
    <property type="molecule type" value="Genomic_DNA"/>
</dbReference>
<dbReference type="SMART" id="SM00320">
    <property type="entry name" value="WD40"/>
    <property type="match status" value="6"/>
</dbReference>
<comment type="caution">
    <text evidence="8">The sequence shown here is derived from an EMBL/GenBank/DDBJ whole genome shotgun (WGS) entry which is preliminary data.</text>
</comment>
<keyword evidence="4" id="KW-0539">Nucleus</keyword>
<evidence type="ECO:0000256" key="3">
    <source>
        <dbReference type="ARBA" id="ARBA00022737"/>
    </source>
</evidence>
<dbReference type="Proteomes" id="UP000693970">
    <property type="component" value="Unassembled WGS sequence"/>
</dbReference>
<feature type="region of interest" description="Disordered" evidence="6">
    <location>
        <begin position="1"/>
        <end position="121"/>
    </location>
</feature>
<dbReference type="PANTHER" id="PTHR19865:SF0">
    <property type="entry name" value="U3 SMALL NUCLEOLAR RNA-INTERACTING PROTEIN 2"/>
    <property type="match status" value="1"/>
</dbReference>
<evidence type="ECO:0000256" key="1">
    <source>
        <dbReference type="ARBA" id="ARBA00004123"/>
    </source>
</evidence>
<keyword evidence="3" id="KW-0677">Repeat</keyword>
<feature type="compositionally biased region" description="Low complexity" evidence="6">
    <location>
        <begin position="13"/>
        <end position="26"/>
    </location>
</feature>
<feature type="compositionally biased region" description="Basic and acidic residues" evidence="6">
    <location>
        <begin position="52"/>
        <end position="61"/>
    </location>
</feature>
<evidence type="ECO:0000313" key="7">
    <source>
        <dbReference type="EMBL" id="KAG7344637.1"/>
    </source>
</evidence>
<sequence length="551" mass="61309">MSRLRQRKQKIDTTSLQKSSSSSFTSKRQKTIDFGEDDPNIDSDHEDDDDNSDGRHKHDLGDDNDSLEEEETLDAKKVRLAREYLRKLEANEDDDSDSGSDDDDDDDDENCDSDDPRDRIGVKLQRERLQREGTYEQLVADKVQASVHAIQQSIRSNPILSTKEMDEAKQWIETGHIKVLRGHDLTPTCVALQANGERAISGSKDHSVILWDIQEERRAFTLCPTFSKTNESSLSRTMGQVLSVACSDDGRYAAVGRRDATVSIYDVRVANNTTSTVVKTFTGHKGPITSLCFRTQSLQLFSASDDRCLRQYHLNELLQLETLYGHQFGVTAVDCHTKERPVSVGRDRTARAWKIADDTHLIFRAGAKVASADCVRILKEDWFVTGHEDGYMGLWRTDKKRAVASIQQAHGTHPNSVVPRGITALGSLRGSDMVVTGSCDGHLRLWKVMMGQTLDSRSIEPMETIPLSGYVNGIAVGPKARFCVVAVGQEPKMGRFDRVAGAKNRFGIVRLRPDDENGQNDDDDGDLVHSIAQLHRSSHSEGSSSSSSDED</sequence>
<dbReference type="AlphaFoldDB" id="A0A9K3M099"/>
<reference evidence="8" key="2">
    <citation type="submission" date="2021-04" db="EMBL/GenBank/DDBJ databases">
        <authorList>
            <person name="Podell S."/>
        </authorList>
    </citation>
    <scope>NUCLEOTIDE SEQUENCE</scope>
    <source>
        <strain evidence="8">Hildebrandi</strain>
    </source>
</reference>
<dbReference type="PANTHER" id="PTHR19865">
    <property type="entry name" value="U3 SMALL NUCLEOLAR RNA INTERACTING PROTEIN 2"/>
    <property type="match status" value="1"/>
</dbReference>
<reference evidence="8" key="1">
    <citation type="journal article" date="2021" name="Sci. Rep.">
        <title>Diploid genomic architecture of Nitzschia inconspicua, an elite biomass production diatom.</title>
        <authorList>
            <person name="Oliver A."/>
            <person name="Podell S."/>
            <person name="Pinowska A."/>
            <person name="Traller J.C."/>
            <person name="Smith S.R."/>
            <person name="McClure R."/>
            <person name="Beliaev A."/>
            <person name="Bohutskyi P."/>
            <person name="Hill E.A."/>
            <person name="Rabines A."/>
            <person name="Zheng H."/>
            <person name="Allen L.Z."/>
            <person name="Kuo A."/>
            <person name="Grigoriev I.V."/>
            <person name="Allen A.E."/>
            <person name="Hazlebeck D."/>
            <person name="Allen E.E."/>
        </authorList>
    </citation>
    <scope>NUCLEOTIDE SEQUENCE</scope>
    <source>
        <strain evidence="8">Hildebrandi</strain>
    </source>
</reference>
<gene>
    <name evidence="8" type="ORF">IV203_019031</name>
    <name evidence="7" type="ORF">IV203_022645</name>
</gene>
<feature type="compositionally biased region" description="Acidic residues" evidence="6">
    <location>
        <begin position="91"/>
        <end position="113"/>
    </location>
</feature>
<comment type="subcellular location">
    <subcellularLocation>
        <location evidence="1">Nucleus</location>
    </subcellularLocation>
</comment>
<dbReference type="PROSITE" id="PS50082">
    <property type="entry name" value="WD_REPEATS_2"/>
    <property type="match status" value="2"/>
</dbReference>
<accession>A0A9K3M099</accession>
<dbReference type="GO" id="GO:0034511">
    <property type="term" value="F:U3 snoRNA binding"/>
    <property type="evidence" value="ECO:0007669"/>
    <property type="project" value="InterPro"/>
</dbReference>
<feature type="compositionally biased region" description="Acidic residues" evidence="6">
    <location>
        <begin position="516"/>
        <end position="525"/>
    </location>
</feature>
<feature type="compositionally biased region" description="Acidic residues" evidence="6">
    <location>
        <begin position="34"/>
        <end position="51"/>
    </location>
</feature>
<feature type="repeat" description="WD" evidence="5">
    <location>
        <begin position="180"/>
        <end position="221"/>
    </location>
</feature>
<dbReference type="PROSITE" id="PS00678">
    <property type="entry name" value="WD_REPEATS_1"/>
    <property type="match status" value="1"/>
</dbReference>
<evidence type="ECO:0000256" key="4">
    <source>
        <dbReference type="ARBA" id="ARBA00023242"/>
    </source>
</evidence>
<evidence type="ECO:0000256" key="6">
    <source>
        <dbReference type="SAM" id="MobiDB-lite"/>
    </source>
</evidence>
<feature type="compositionally biased region" description="Low complexity" evidence="6">
    <location>
        <begin position="540"/>
        <end position="551"/>
    </location>
</feature>
<organism evidence="8 9">
    <name type="scientific">Nitzschia inconspicua</name>
    <dbReference type="NCBI Taxonomy" id="303405"/>
    <lineage>
        <taxon>Eukaryota</taxon>
        <taxon>Sar</taxon>
        <taxon>Stramenopiles</taxon>
        <taxon>Ochrophyta</taxon>
        <taxon>Bacillariophyta</taxon>
        <taxon>Bacillariophyceae</taxon>
        <taxon>Bacillariophycidae</taxon>
        <taxon>Bacillariales</taxon>
        <taxon>Bacillariaceae</taxon>
        <taxon>Nitzschia</taxon>
    </lineage>
</organism>
<feature type="compositionally biased region" description="Acidic residues" evidence="6">
    <location>
        <begin position="62"/>
        <end position="72"/>
    </location>
</feature>
<dbReference type="EMBL" id="JAGRRH010000004">
    <property type="protein sequence ID" value="KAG7370461.1"/>
    <property type="molecule type" value="Genomic_DNA"/>
</dbReference>
<dbReference type="InterPro" id="IPR039241">
    <property type="entry name" value="Rrp9-like"/>
</dbReference>
<proteinExistence type="predicted"/>
<feature type="repeat" description="WD" evidence="5">
    <location>
        <begin position="431"/>
        <end position="456"/>
    </location>
</feature>
<dbReference type="PROSITE" id="PS50294">
    <property type="entry name" value="WD_REPEATS_REGION"/>
    <property type="match status" value="1"/>
</dbReference>
<name>A0A9K3M099_9STRA</name>
<keyword evidence="9" id="KW-1185">Reference proteome</keyword>
<dbReference type="OrthoDB" id="189968at2759"/>
<evidence type="ECO:0000313" key="8">
    <source>
        <dbReference type="EMBL" id="KAG7370461.1"/>
    </source>
</evidence>
<protein>
    <submittedName>
        <fullName evidence="8">WD-40 repeat-containing protein</fullName>
    </submittedName>
</protein>
<dbReference type="InterPro" id="IPR019775">
    <property type="entry name" value="WD40_repeat_CS"/>
</dbReference>
<dbReference type="Pfam" id="PF00400">
    <property type="entry name" value="WD40"/>
    <property type="match status" value="5"/>
</dbReference>
<feature type="region of interest" description="Disordered" evidence="6">
    <location>
        <begin position="511"/>
        <end position="551"/>
    </location>
</feature>
<evidence type="ECO:0000313" key="9">
    <source>
        <dbReference type="Proteomes" id="UP000693970"/>
    </source>
</evidence>